<gene>
    <name evidence="3" type="ORF">AaeL_AAEL013395</name>
</gene>
<reference evidence="3" key="1">
    <citation type="submission" date="2005-10" db="EMBL/GenBank/DDBJ databases">
        <authorList>
            <person name="Loftus B.J."/>
            <person name="Nene V.M."/>
            <person name="Hannick L.I."/>
            <person name="Bidwell S."/>
            <person name="Haas B."/>
            <person name="Amedeo P."/>
            <person name="Orvis J."/>
            <person name="Wortman J.R."/>
            <person name="White O.R."/>
            <person name="Salzberg S."/>
            <person name="Shumway M."/>
            <person name="Koo H."/>
            <person name="Zhao Y."/>
            <person name="Holmes M."/>
            <person name="Miller J."/>
            <person name="Schatz M."/>
            <person name="Pop M."/>
            <person name="Pai G."/>
            <person name="Utterback T."/>
            <person name="Rogers Y.-H."/>
            <person name="Kravitz S."/>
            <person name="Fraser C.M."/>
        </authorList>
    </citation>
    <scope>NUCLEOTIDE SEQUENCE</scope>
    <source>
        <strain evidence="3">Liverpool</strain>
    </source>
</reference>
<keyword evidence="2" id="KW-0732">Signal</keyword>
<evidence type="ECO:0000256" key="2">
    <source>
        <dbReference type="SAM" id="SignalP"/>
    </source>
</evidence>
<feature type="compositionally biased region" description="Basic and acidic residues" evidence="1">
    <location>
        <begin position="95"/>
        <end position="109"/>
    </location>
</feature>
<dbReference type="PaxDb" id="7159-AAEL013395-PB"/>
<evidence type="ECO:0000313" key="4">
    <source>
        <dbReference type="Proteomes" id="UP000682892"/>
    </source>
</evidence>
<accession>Q16JB2</accession>
<evidence type="ECO:0000313" key="3">
    <source>
        <dbReference type="EMBL" id="EAT34345.1"/>
    </source>
</evidence>
<feature type="region of interest" description="Disordered" evidence="1">
    <location>
        <begin position="73"/>
        <end position="134"/>
    </location>
</feature>
<name>Q16JB2_AEDAE</name>
<dbReference type="Proteomes" id="UP000682892">
    <property type="component" value="Chromosome 2"/>
</dbReference>
<proteinExistence type="predicted"/>
<organism evidence="3 4">
    <name type="scientific">Aedes aegypti</name>
    <name type="common">Yellowfever mosquito</name>
    <name type="synonym">Culex aegypti</name>
    <dbReference type="NCBI Taxonomy" id="7159"/>
    <lineage>
        <taxon>Eukaryota</taxon>
        <taxon>Metazoa</taxon>
        <taxon>Ecdysozoa</taxon>
        <taxon>Arthropoda</taxon>
        <taxon>Hexapoda</taxon>
        <taxon>Insecta</taxon>
        <taxon>Pterygota</taxon>
        <taxon>Neoptera</taxon>
        <taxon>Endopterygota</taxon>
        <taxon>Diptera</taxon>
        <taxon>Nematocera</taxon>
        <taxon>Culicoidea</taxon>
        <taxon>Culicidae</taxon>
        <taxon>Culicinae</taxon>
        <taxon>Aedini</taxon>
        <taxon>Aedes</taxon>
        <taxon>Stegomyia</taxon>
    </lineage>
</organism>
<dbReference type="VEuPathDB" id="VectorBase:AAEL019935"/>
<protein>
    <submittedName>
        <fullName evidence="3">AAEL013395-PB</fullName>
    </submittedName>
</protein>
<dbReference type="HOGENOM" id="CLU_128917_0_0_1"/>
<feature type="chain" id="PRO_5014307118" evidence="2">
    <location>
        <begin position="22"/>
        <end position="179"/>
    </location>
</feature>
<dbReference type="AlphaFoldDB" id="Q16JB2"/>
<sequence length="179" mass="20472">MKSFPLISLVLLLSIFASSRCFDFFGGDTLRRSHFDDDFANWRKERLKPLVRGEASAFGFVWPFSNDDDEPISREVAEYDQQEADNSQSGLRVVGLERDRESLESDAERLPATLDGSSEVDRQPPVRPYKPDRPPLDTSSLFQHHFNTFFSAPETSFLEGGFPGFGFFDLQHSKPWWKG</sequence>
<feature type="compositionally biased region" description="Basic and acidic residues" evidence="1">
    <location>
        <begin position="119"/>
        <end position="134"/>
    </location>
</feature>
<dbReference type="STRING" id="7159.Q16JB2"/>
<feature type="signal peptide" evidence="2">
    <location>
        <begin position="1"/>
        <end position="21"/>
    </location>
</feature>
<dbReference type="EMBL" id="CH478020">
    <property type="protein sequence ID" value="EAT34345.1"/>
    <property type="molecule type" value="Genomic_DNA"/>
</dbReference>
<evidence type="ECO:0000256" key="1">
    <source>
        <dbReference type="SAM" id="MobiDB-lite"/>
    </source>
</evidence>
<reference evidence="3" key="2">
    <citation type="journal article" date="2007" name="Science">
        <title>Genome sequence of Aedes aegypti, a major arbovirus vector.</title>
        <authorList>
            <person name="Nene V."/>
            <person name="Wortman J.R."/>
            <person name="Lawson D."/>
            <person name="Haas B."/>
            <person name="Kodira C."/>
            <person name="Tu Z.J."/>
            <person name="Loftus B."/>
            <person name="Xi Z."/>
            <person name="Megy K."/>
            <person name="Grabherr M."/>
            <person name="Ren Q."/>
            <person name="Zdobnov E.M."/>
            <person name="Lobo N.F."/>
            <person name="Campbell K.S."/>
            <person name="Brown S.E."/>
            <person name="Bonaldo M.F."/>
            <person name="Zhu J."/>
            <person name="Sinkins S.P."/>
            <person name="Hogenkamp D.G."/>
            <person name="Amedeo P."/>
            <person name="Arensburger P."/>
            <person name="Atkinson P.W."/>
            <person name="Bidwell S."/>
            <person name="Biedler J."/>
            <person name="Birney E."/>
            <person name="Bruggner R.V."/>
            <person name="Costas J."/>
            <person name="Coy M.R."/>
            <person name="Crabtree J."/>
            <person name="Crawford M."/>
            <person name="Debruyn B."/>
            <person name="Decaprio D."/>
            <person name="Eiglmeier K."/>
            <person name="Eisenstadt E."/>
            <person name="El-Dorry H."/>
            <person name="Gelbart W.M."/>
            <person name="Gomes S.L."/>
            <person name="Hammond M."/>
            <person name="Hannick L.I."/>
            <person name="Hogan J.R."/>
            <person name="Holmes M.H."/>
            <person name="Jaffe D."/>
            <person name="Johnston J.S."/>
            <person name="Kennedy R.C."/>
            <person name="Koo H."/>
            <person name="Kravitz S."/>
            <person name="Kriventseva E.V."/>
            <person name="Kulp D."/>
            <person name="Labutti K."/>
            <person name="Lee E."/>
            <person name="Li S."/>
            <person name="Lovin D.D."/>
            <person name="Mao C."/>
            <person name="Mauceli E."/>
            <person name="Menck C.F."/>
            <person name="Miller J.R."/>
            <person name="Montgomery P."/>
            <person name="Mori A."/>
            <person name="Nascimento A.L."/>
            <person name="Naveira H.F."/>
            <person name="Nusbaum C."/>
            <person name="O'leary S."/>
            <person name="Orvis J."/>
            <person name="Pertea M."/>
            <person name="Quesneville H."/>
            <person name="Reidenbach K.R."/>
            <person name="Rogers Y.H."/>
            <person name="Roth C.W."/>
            <person name="Schneider J.R."/>
            <person name="Schatz M."/>
            <person name="Shumway M."/>
            <person name="Stanke M."/>
            <person name="Stinson E.O."/>
            <person name="Tubio J.M."/>
            <person name="Vanzee J.P."/>
            <person name="Verjovski-Almeida S."/>
            <person name="Werner D."/>
            <person name="White O."/>
            <person name="Wyder S."/>
            <person name="Zeng Q."/>
            <person name="Zhao Q."/>
            <person name="Zhao Y."/>
            <person name="Hill C.A."/>
            <person name="Raikhel A.S."/>
            <person name="Soares M.B."/>
            <person name="Knudson D.L."/>
            <person name="Lee N.H."/>
            <person name="Galagan J."/>
            <person name="Salzberg S.L."/>
            <person name="Paulsen I.T."/>
            <person name="Dimopoulos G."/>
            <person name="Collins F.H."/>
            <person name="Birren B."/>
            <person name="Fraser-Liggett C.M."/>
            <person name="Severson D.W."/>
        </authorList>
    </citation>
    <scope>NUCLEOTIDE SEQUENCE [LARGE SCALE GENOMIC DNA]</scope>
    <source>
        <strain evidence="3">Liverpool</strain>
    </source>
</reference>
<reference evidence="3" key="3">
    <citation type="submission" date="2012-09" db="EMBL/GenBank/DDBJ databases">
        <authorList>
            <consortium name="VectorBase"/>
        </authorList>
    </citation>
    <scope>NUCLEOTIDE SEQUENCE</scope>
    <source>
        <strain evidence="3">Liverpool</strain>
    </source>
</reference>